<evidence type="ECO:0000313" key="11">
    <source>
        <dbReference type="EMBL" id="MBD1548753.1"/>
    </source>
</evidence>
<evidence type="ECO:0000256" key="5">
    <source>
        <dbReference type="ARBA" id="ARBA00022823"/>
    </source>
</evidence>
<dbReference type="GO" id="GO:0031405">
    <property type="term" value="F:lipoic acid binding"/>
    <property type="evidence" value="ECO:0007669"/>
    <property type="project" value="TreeGrafter"/>
</dbReference>
<dbReference type="Gene3D" id="4.10.320.10">
    <property type="entry name" value="E3-binding domain"/>
    <property type="match status" value="1"/>
</dbReference>
<comment type="caution">
    <text evidence="11">The sequence shown here is derived from an EMBL/GenBank/DDBJ whole genome shotgun (WGS) entry which is preliminary data.</text>
</comment>
<accession>A0A926S6P0</accession>
<dbReference type="PROSITE" id="PS50968">
    <property type="entry name" value="BIOTINYL_LIPOYL"/>
    <property type="match status" value="1"/>
</dbReference>
<dbReference type="InterPro" id="IPR004167">
    <property type="entry name" value="PSBD"/>
</dbReference>
<evidence type="ECO:0000259" key="9">
    <source>
        <dbReference type="PROSITE" id="PS50968"/>
    </source>
</evidence>
<dbReference type="Gene3D" id="2.40.50.100">
    <property type="match status" value="1"/>
</dbReference>
<evidence type="ECO:0000256" key="8">
    <source>
        <dbReference type="SAM" id="MobiDB-lite"/>
    </source>
</evidence>
<dbReference type="AlphaFoldDB" id="A0A926S6P0"/>
<dbReference type="EMBL" id="JABFCZ010000025">
    <property type="protein sequence ID" value="MBD1548753.1"/>
    <property type="molecule type" value="Genomic_DNA"/>
</dbReference>
<sequence>MIQFNLPDLGEGLTEAEIVEWHVSPGDRVVSGQPLVSVETDKAVVEIPSPWSGTVKALNAETGAQIAVGAPLVDLETDQRVDQGQIVGDLGGSKPKGPETAESREVKAPVRKATGHIKAAPAARALAREKGIDLETVTGTGPDGTITRGDVEALTETEMRSGWEPFSSSRKAMARNMAEAGAHVVPATVQDWADVSSWIGGQADVLVRLIRAMAAAVLAEPALNAWFDQDTMARMLHEKVNLGIAVDTETGLYVPVLKNVGAQNPQQIRAELDRLIAAARAQRLGRQDQLGATVSLSDFGPLGGAFASLVIRPPQVAILGAGRVSKKVAWGENGPEPRSCLPLSLTFDHRAVTGGEAARFLNAVLHDLEQPG</sequence>
<comment type="similarity">
    <text evidence="2 7">Belongs to the 2-oxoacid dehydrogenase family.</text>
</comment>
<dbReference type="Gene3D" id="3.30.559.10">
    <property type="entry name" value="Chloramphenicol acetyltransferase-like domain"/>
    <property type="match status" value="1"/>
</dbReference>
<evidence type="ECO:0000256" key="1">
    <source>
        <dbReference type="ARBA" id="ARBA00001938"/>
    </source>
</evidence>
<dbReference type="InterPro" id="IPR011053">
    <property type="entry name" value="Single_hybrid_motif"/>
</dbReference>
<reference evidence="11" key="1">
    <citation type="submission" date="2020-05" db="EMBL/GenBank/DDBJ databases">
        <title>Identification of trans-AT polyketide cluster in two marine bacteria, producers of a novel glutaramide-containing polyketide sesbanimide D and analogs.</title>
        <authorList>
            <person name="Kacar D."/>
            <person name="Rodriguez P."/>
            <person name="Canedo L."/>
            <person name="Gonzalez E."/>
            <person name="Galan B."/>
            <person name="De La Calle F."/>
            <person name="Garcia J.L."/>
        </authorList>
    </citation>
    <scope>NUCLEOTIDE SEQUENCE</scope>
    <source>
        <strain evidence="11">PHM038</strain>
    </source>
</reference>
<gene>
    <name evidence="11" type="ORF">HK439_21015</name>
</gene>
<dbReference type="CDD" id="cd06849">
    <property type="entry name" value="lipoyl_domain"/>
    <property type="match status" value="1"/>
</dbReference>
<dbReference type="InterPro" id="IPR003016">
    <property type="entry name" value="2-oxoA_DH_lipoyl-BS"/>
</dbReference>
<evidence type="ECO:0000256" key="2">
    <source>
        <dbReference type="ARBA" id="ARBA00007317"/>
    </source>
</evidence>
<evidence type="ECO:0000256" key="3">
    <source>
        <dbReference type="ARBA" id="ARBA00011484"/>
    </source>
</evidence>
<keyword evidence="5 7" id="KW-0450">Lipoyl</keyword>
<dbReference type="InterPro" id="IPR000089">
    <property type="entry name" value="Biotin_lipoyl"/>
</dbReference>
<evidence type="ECO:0000313" key="12">
    <source>
        <dbReference type="Proteomes" id="UP000598467"/>
    </source>
</evidence>
<dbReference type="SUPFAM" id="SSF51230">
    <property type="entry name" value="Single hybrid motif"/>
    <property type="match status" value="1"/>
</dbReference>
<dbReference type="Proteomes" id="UP000598467">
    <property type="component" value="Unassembled WGS sequence"/>
</dbReference>
<feature type="region of interest" description="Disordered" evidence="8">
    <location>
        <begin position="85"/>
        <end position="110"/>
    </location>
</feature>
<name>A0A926S6P0_9HYPH</name>
<dbReference type="Pfam" id="PF02817">
    <property type="entry name" value="E3_binding"/>
    <property type="match status" value="1"/>
</dbReference>
<dbReference type="Pfam" id="PF00198">
    <property type="entry name" value="2-oxoacid_dh"/>
    <property type="match status" value="1"/>
</dbReference>
<dbReference type="GO" id="GO:0005737">
    <property type="term" value="C:cytoplasm"/>
    <property type="evidence" value="ECO:0007669"/>
    <property type="project" value="TreeGrafter"/>
</dbReference>
<comment type="cofactor">
    <cofactor evidence="1 7">
        <name>(R)-lipoate</name>
        <dbReference type="ChEBI" id="CHEBI:83088"/>
    </cofactor>
</comment>
<dbReference type="SUPFAM" id="SSF52777">
    <property type="entry name" value="CoA-dependent acyltransferases"/>
    <property type="match status" value="1"/>
</dbReference>
<dbReference type="PANTHER" id="PTHR43178">
    <property type="entry name" value="DIHYDROLIPOAMIDE ACETYLTRANSFERASE COMPONENT OF PYRUVATE DEHYDROGENASE COMPLEX"/>
    <property type="match status" value="1"/>
</dbReference>
<evidence type="ECO:0000256" key="7">
    <source>
        <dbReference type="RuleBase" id="RU003423"/>
    </source>
</evidence>
<dbReference type="EC" id="2.3.1.-" evidence="7"/>
<dbReference type="Pfam" id="PF00364">
    <property type="entry name" value="Biotin_lipoyl"/>
    <property type="match status" value="1"/>
</dbReference>
<organism evidence="11 12">
    <name type="scientific">Roseibium aggregatum</name>
    <dbReference type="NCBI Taxonomy" id="187304"/>
    <lineage>
        <taxon>Bacteria</taxon>
        <taxon>Pseudomonadati</taxon>
        <taxon>Pseudomonadota</taxon>
        <taxon>Alphaproteobacteria</taxon>
        <taxon>Hyphomicrobiales</taxon>
        <taxon>Stappiaceae</taxon>
        <taxon>Roseibium</taxon>
    </lineage>
</organism>
<dbReference type="SUPFAM" id="SSF47005">
    <property type="entry name" value="Peripheral subunit-binding domain of 2-oxo acid dehydrogenase complex"/>
    <property type="match status" value="1"/>
</dbReference>
<dbReference type="PANTHER" id="PTHR43178:SF12">
    <property type="entry name" value="DIHYDROLIPOAMIDE ACETYLTRANSFERASE COMPONENT OF PYRUVATE DEHYDROGENASE COMPLEX"/>
    <property type="match status" value="1"/>
</dbReference>
<evidence type="ECO:0000256" key="6">
    <source>
        <dbReference type="ARBA" id="ARBA00023315"/>
    </source>
</evidence>
<keyword evidence="6 7" id="KW-0012">Acyltransferase</keyword>
<feature type="domain" description="Lipoyl-binding" evidence="9">
    <location>
        <begin position="1"/>
        <end position="76"/>
    </location>
</feature>
<keyword evidence="4 7" id="KW-0808">Transferase</keyword>
<dbReference type="InterPro" id="IPR023213">
    <property type="entry name" value="CAT-like_dom_sf"/>
</dbReference>
<dbReference type="InterPro" id="IPR036625">
    <property type="entry name" value="E3-bd_dom_sf"/>
</dbReference>
<comment type="subunit">
    <text evidence="3">Forms a 24-polypeptide structural core with octahedral symmetry.</text>
</comment>
<dbReference type="PROSITE" id="PS51826">
    <property type="entry name" value="PSBD"/>
    <property type="match status" value="1"/>
</dbReference>
<evidence type="ECO:0000259" key="10">
    <source>
        <dbReference type="PROSITE" id="PS51826"/>
    </source>
</evidence>
<feature type="compositionally biased region" description="Basic and acidic residues" evidence="8">
    <location>
        <begin position="96"/>
        <end position="108"/>
    </location>
</feature>
<dbReference type="GO" id="GO:0016407">
    <property type="term" value="F:acetyltransferase activity"/>
    <property type="evidence" value="ECO:0007669"/>
    <property type="project" value="TreeGrafter"/>
</dbReference>
<evidence type="ECO:0000256" key="4">
    <source>
        <dbReference type="ARBA" id="ARBA00022679"/>
    </source>
</evidence>
<feature type="domain" description="Peripheral subunit-binding (PSBD)" evidence="10">
    <location>
        <begin position="118"/>
        <end position="155"/>
    </location>
</feature>
<proteinExistence type="inferred from homology"/>
<protein>
    <recommendedName>
        <fullName evidence="7">Dihydrolipoamide acetyltransferase component of pyruvate dehydrogenase complex</fullName>
        <ecNumber evidence="7">2.3.1.-</ecNumber>
    </recommendedName>
</protein>
<dbReference type="PROSITE" id="PS00189">
    <property type="entry name" value="LIPOYL"/>
    <property type="match status" value="1"/>
</dbReference>
<dbReference type="InterPro" id="IPR050743">
    <property type="entry name" value="2-oxoacid_DH_E2_comp"/>
</dbReference>
<dbReference type="InterPro" id="IPR001078">
    <property type="entry name" value="2-oxoacid_DH_actylTfrase"/>
</dbReference>